<sequence>MPQRDPVNQLLAHYPLPDIVLILRILAPSLLNEQGKAVLPVLESELASRPPTRWSTSTLASGRSLVSPTFDSRSPSGMGYSDTSSLAESAHSGFTSEHDTRSNTSQATAVANPNQRKGHSHRSTVPHRVYKPTHKAIAPAMPSPLLSPRKPSFECPFCWELSIPSSISRKADLKRHFKQFHQNNAQWICPERGCSMAFDWKSAFEAHLKEHHHTQHPPENHQVKLCHQVVFACGFKECRLVFEASSDDDAEKKGLEYFNHVANHFDDNLTHRNWSYTVRIRNLMRQAAVDPYWKERKKGTQDPKWQPHTSSVVRKILETRHFTDIQLLVQWVVHLGANPFCEPYSPIPKLPAELRLPIKEDCTMTIDGHRPSFRHDQNHPLSIEHGATQSSDAPELDNGLATSVPAAPVTPAAPEPVYTQEIPEPIPEPMSLHPFDADHMEPYHGFHQDMIPHLDDIHEISVTSNEVPTIGAASHQPITHWVGIEHTPHGLTIQPHLDTIMGYSHSNHHHHHHSVLGSDGRPVTPAQHMLVSTTTAAGGYGTVMIPQHPPEVLQMDHQMDGQIDARLDAHMDAHMEAHMDADMEDYKYELEANRF</sequence>
<dbReference type="Gene3D" id="3.30.160.60">
    <property type="entry name" value="Classic Zinc Finger"/>
    <property type="match status" value="1"/>
</dbReference>
<feature type="compositionally biased region" description="Basic residues" evidence="2">
    <location>
        <begin position="116"/>
        <end position="125"/>
    </location>
</feature>
<keyword evidence="5" id="KW-1185">Reference proteome</keyword>
<feature type="region of interest" description="Disordered" evidence="2">
    <location>
        <begin position="49"/>
        <end position="125"/>
    </location>
</feature>
<gene>
    <name evidence="4" type="ORF">B0T25DRAFT_205332</name>
</gene>
<feature type="compositionally biased region" description="Polar residues" evidence="2">
    <location>
        <begin position="102"/>
        <end position="115"/>
    </location>
</feature>
<dbReference type="PROSITE" id="PS00028">
    <property type="entry name" value="ZINC_FINGER_C2H2_1"/>
    <property type="match status" value="1"/>
</dbReference>
<keyword evidence="1" id="KW-0479">Metal-binding</keyword>
<evidence type="ECO:0000259" key="3">
    <source>
        <dbReference type="PROSITE" id="PS50157"/>
    </source>
</evidence>
<name>A0AAJ0HIE3_9PEZI</name>
<feature type="domain" description="C2H2-type" evidence="3">
    <location>
        <begin position="187"/>
        <end position="218"/>
    </location>
</feature>
<evidence type="ECO:0000313" key="4">
    <source>
        <dbReference type="EMBL" id="KAK3353206.1"/>
    </source>
</evidence>
<dbReference type="SMART" id="SM00355">
    <property type="entry name" value="ZnF_C2H2"/>
    <property type="match status" value="2"/>
</dbReference>
<dbReference type="InterPro" id="IPR013087">
    <property type="entry name" value="Znf_C2H2_type"/>
</dbReference>
<dbReference type="Proteomes" id="UP001275084">
    <property type="component" value="Unassembled WGS sequence"/>
</dbReference>
<reference evidence="4" key="2">
    <citation type="submission" date="2023-06" db="EMBL/GenBank/DDBJ databases">
        <authorList>
            <consortium name="Lawrence Berkeley National Laboratory"/>
            <person name="Haridas S."/>
            <person name="Hensen N."/>
            <person name="Bonometti L."/>
            <person name="Westerberg I."/>
            <person name="Brannstrom I.O."/>
            <person name="Guillou S."/>
            <person name="Cros-Aarteil S."/>
            <person name="Calhoun S."/>
            <person name="Kuo A."/>
            <person name="Mondo S."/>
            <person name="Pangilinan J."/>
            <person name="Riley R."/>
            <person name="Labutti K."/>
            <person name="Andreopoulos B."/>
            <person name="Lipzen A."/>
            <person name="Chen C."/>
            <person name="Yanf M."/>
            <person name="Daum C."/>
            <person name="Ng V."/>
            <person name="Clum A."/>
            <person name="Steindorff A."/>
            <person name="Ohm R."/>
            <person name="Martin F."/>
            <person name="Silar P."/>
            <person name="Natvig D."/>
            <person name="Lalanne C."/>
            <person name="Gautier V."/>
            <person name="Ament-Velasquez S.L."/>
            <person name="Kruys A."/>
            <person name="Hutchinson M.I."/>
            <person name="Powell A.J."/>
            <person name="Barry K."/>
            <person name="Miller A.N."/>
            <person name="Grigoriev I.V."/>
            <person name="Debuchy R."/>
            <person name="Gladieux P."/>
            <person name="Thoren M.H."/>
            <person name="Johannesson H."/>
        </authorList>
    </citation>
    <scope>NUCLEOTIDE SEQUENCE</scope>
    <source>
        <strain evidence="4">CBS 955.72</strain>
    </source>
</reference>
<dbReference type="PROSITE" id="PS50157">
    <property type="entry name" value="ZINC_FINGER_C2H2_2"/>
    <property type="match status" value="1"/>
</dbReference>
<keyword evidence="1" id="KW-0863">Zinc-finger</keyword>
<feature type="compositionally biased region" description="Low complexity" evidence="2">
    <location>
        <begin position="401"/>
        <end position="413"/>
    </location>
</feature>
<feature type="region of interest" description="Disordered" evidence="2">
    <location>
        <begin position="367"/>
        <end position="413"/>
    </location>
</feature>
<evidence type="ECO:0000256" key="2">
    <source>
        <dbReference type="SAM" id="MobiDB-lite"/>
    </source>
</evidence>
<comment type="caution">
    <text evidence="4">The sequence shown here is derived from an EMBL/GenBank/DDBJ whole genome shotgun (WGS) entry which is preliminary data.</text>
</comment>
<organism evidence="4 5">
    <name type="scientific">Lasiosphaeria hispida</name>
    <dbReference type="NCBI Taxonomy" id="260671"/>
    <lineage>
        <taxon>Eukaryota</taxon>
        <taxon>Fungi</taxon>
        <taxon>Dikarya</taxon>
        <taxon>Ascomycota</taxon>
        <taxon>Pezizomycotina</taxon>
        <taxon>Sordariomycetes</taxon>
        <taxon>Sordariomycetidae</taxon>
        <taxon>Sordariales</taxon>
        <taxon>Lasiosphaeriaceae</taxon>
        <taxon>Lasiosphaeria</taxon>
    </lineage>
</organism>
<proteinExistence type="predicted"/>
<dbReference type="AlphaFoldDB" id="A0AAJ0HIE3"/>
<feature type="compositionally biased region" description="Polar residues" evidence="2">
    <location>
        <begin position="53"/>
        <end position="95"/>
    </location>
</feature>
<accession>A0AAJ0HIE3</accession>
<dbReference type="EMBL" id="JAUIQD010000004">
    <property type="protein sequence ID" value="KAK3353206.1"/>
    <property type="molecule type" value="Genomic_DNA"/>
</dbReference>
<dbReference type="GO" id="GO:0008270">
    <property type="term" value="F:zinc ion binding"/>
    <property type="evidence" value="ECO:0007669"/>
    <property type="project" value="UniProtKB-KW"/>
</dbReference>
<feature type="compositionally biased region" description="Basic and acidic residues" evidence="2">
    <location>
        <begin position="367"/>
        <end position="378"/>
    </location>
</feature>
<reference evidence="4" key="1">
    <citation type="journal article" date="2023" name="Mol. Phylogenet. Evol.">
        <title>Genome-scale phylogeny and comparative genomics of the fungal order Sordariales.</title>
        <authorList>
            <person name="Hensen N."/>
            <person name="Bonometti L."/>
            <person name="Westerberg I."/>
            <person name="Brannstrom I.O."/>
            <person name="Guillou S."/>
            <person name="Cros-Aarteil S."/>
            <person name="Calhoun S."/>
            <person name="Haridas S."/>
            <person name="Kuo A."/>
            <person name="Mondo S."/>
            <person name="Pangilinan J."/>
            <person name="Riley R."/>
            <person name="LaButti K."/>
            <person name="Andreopoulos B."/>
            <person name="Lipzen A."/>
            <person name="Chen C."/>
            <person name="Yan M."/>
            <person name="Daum C."/>
            <person name="Ng V."/>
            <person name="Clum A."/>
            <person name="Steindorff A."/>
            <person name="Ohm R.A."/>
            <person name="Martin F."/>
            <person name="Silar P."/>
            <person name="Natvig D.O."/>
            <person name="Lalanne C."/>
            <person name="Gautier V."/>
            <person name="Ament-Velasquez S.L."/>
            <person name="Kruys A."/>
            <person name="Hutchinson M.I."/>
            <person name="Powell A.J."/>
            <person name="Barry K."/>
            <person name="Miller A.N."/>
            <person name="Grigoriev I.V."/>
            <person name="Debuchy R."/>
            <person name="Gladieux P."/>
            <person name="Hiltunen Thoren M."/>
            <person name="Johannesson H."/>
        </authorList>
    </citation>
    <scope>NUCLEOTIDE SEQUENCE</scope>
    <source>
        <strain evidence="4">CBS 955.72</strain>
    </source>
</reference>
<evidence type="ECO:0000313" key="5">
    <source>
        <dbReference type="Proteomes" id="UP001275084"/>
    </source>
</evidence>
<evidence type="ECO:0000256" key="1">
    <source>
        <dbReference type="PROSITE-ProRule" id="PRU00042"/>
    </source>
</evidence>
<protein>
    <recommendedName>
        <fullName evidence="3">C2H2-type domain-containing protein</fullName>
    </recommendedName>
</protein>
<keyword evidence="1" id="KW-0862">Zinc</keyword>